<keyword evidence="1" id="KW-0472">Membrane</keyword>
<dbReference type="ChiTaRS" id="RNF19A">
    <property type="organism name" value="human"/>
</dbReference>
<sequence length="51" mass="5793">MILCNISIYIGINFIFFLHMQCGYIKLNAAHLLPFGYLDTLSKIVAVFAQL</sequence>
<name>L8E8P4_HUMAN</name>
<organism evidence="2">
    <name type="scientific">Homo sapiens</name>
    <name type="common">Human</name>
    <dbReference type="NCBI Taxonomy" id="9606"/>
    <lineage>
        <taxon>Eukaryota</taxon>
        <taxon>Metazoa</taxon>
        <taxon>Chordata</taxon>
        <taxon>Craniata</taxon>
        <taxon>Vertebrata</taxon>
        <taxon>Euteleostomi</taxon>
        <taxon>Mammalia</taxon>
        <taxon>Eutheria</taxon>
        <taxon>Euarchontoglires</taxon>
        <taxon>Primates</taxon>
        <taxon>Haplorrhini</taxon>
        <taxon>Catarrhini</taxon>
        <taxon>Hominidae</taxon>
        <taxon>Homo</taxon>
    </lineage>
</organism>
<dbReference type="EMBL" id="HF584012">
    <property type="protein sequence ID" value="CCQ43509.1"/>
    <property type="molecule type" value="Genomic_DNA"/>
</dbReference>
<evidence type="ECO:0000256" key="1">
    <source>
        <dbReference type="SAM" id="Phobius"/>
    </source>
</evidence>
<reference evidence="2" key="1">
    <citation type="journal article" date="2013" name="PLoS ONE">
        <title>Direct detection of alternative open reading frames translation products in human significantly expands the proteome.</title>
        <authorList>
            <person name="Vanderperre B."/>
            <person name="Lucier J.-F."/>
            <person name="Motard J."/>
            <person name="Tremblay G."/>
            <person name="Vanderperre S."/>
            <person name="Wisztorski M."/>
            <person name="Salzet M."/>
            <person name="Boisvert F.-M."/>
            <person name="Roucou X."/>
        </authorList>
    </citation>
    <scope>NUCLEOTIDE SEQUENCE</scope>
</reference>
<accession>L8E8P4</accession>
<keyword evidence="1" id="KW-1133">Transmembrane helix</keyword>
<dbReference type="AlphaFoldDB" id="L8E8P4"/>
<dbReference type="OrthoDB" id="1431934at2759"/>
<evidence type="ECO:0000313" key="2">
    <source>
        <dbReference type="EMBL" id="CCQ43509.1"/>
    </source>
</evidence>
<feature type="transmembrane region" description="Helical" evidence="1">
    <location>
        <begin position="6"/>
        <end position="25"/>
    </location>
</feature>
<keyword evidence="1" id="KW-0812">Transmembrane</keyword>
<proteinExistence type="predicted"/>
<gene>
    <name evidence="2" type="primary">RNF19A</name>
</gene>
<protein>
    <submittedName>
        <fullName evidence="2">Alternative protein RNF19A</fullName>
    </submittedName>
</protein>